<dbReference type="AlphaFoldDB" id="A0A3S3R7W8"/>
<evidence type="ECO:0000313" key="5">
    <source>
        <dbReference type="Proteomes" id="UP000284120"/>
    </source>
</evidence>
<dbReference type="Pfam" id="PF20041">
    <property type="entry name" value="DUF6443"/>
    <property type="match status" value="1"/>
</dbReference>
<evidence type="ECO:0000256" key="2">
    <source>
        <dbReference type="SAM" id="SignalP"/>
    </source>
</evidence>
<keyword evidence="2" id="KW-0732">Signal</keyword>
<dbReference type="InterPro" id="IPR045619">
    <property type="entry name" value="DUF6443"/>
</dbReference>
<dbReference type="OrthoDB" id="1191296at2"/>
<evidence type="ECO:0000313" key="4">
    <source>
        <dbReference type="EMBL" id="RWU09977.1"/>
    </source>
</evidence>
<evidence type="ECO:0000256" key="1">
    <source>
        <dbReference type="SAM" id="MobiDB-lite"/>
    </source>
</evidence>
<dbReference type="Gene3D" id="2.180.10.10">
    <property type="entry name" value="RHS repeat-associated core"/>
    <property type="match status" value="1"/>
</dbReference>
<comment type="caution">
    <text evidence="4">The sequence shown here is derived from an EMBL/GenBank/DDBJ whole genome shotgun (WGS) entry which is preliminary data.</text>
</comment>
<dbReference type="NCBIfam" id="TIGR03696">
    <property type="entry name" value="Rhs_assc_core"/>
    <property type="match status" value="1"/>
</dbReference>
<feature type="domain" description="DUF6443" evidence="3">
    <location>
        <begin position="34"/>
        <end position="177"/>
    </location>
</feature>
<reference evidence="4 5" key="1">
    <citation type="submission" date="2018-06" db="EMBL/GenBank/DDBJ databases">
        <title>Pedobacter endophyticus sp. nov., an endophytic bacterium isolated from a leaf of Triticum aestivum.</title>
        <authorList>
            <person name="Zhang L."/>
        </authorList>
    </citation>
    <scope>NUCLEOTIDE SEQUENCE [LARGE SCALE GENOMIC DNA]</scope>
    <source>
        <strain evidence="4 5">CM134L-2</strain>
    </source>
</reference>
<dbReference type="Proteomes" id="UP000284120">
    <property type="component" value="Unassembled WGS sequence"/>
</dbReference>
<feature type="chain" id="PRO_5018623752" evidence="2">
    <location>
        <begin position="21"/>
        <end position="1074"/>
    </location>
</feature>
<name>A0A3S3R7W8_9SPHI</name>
<dbReference type="InterPro" id="IPR022385">
    <property type="entry name" value="Rhs_assc_core"/>
</dbReference>
<dbReference type="RefSeq" id="WP_128353271.1">
    <property type="nucleotide sequence ID" value="NZ_QMHN01000001.1"/>
</dbReference>
<sequence length="1074" mass="118013">MMNKLYASALLMALGFTAQAQSPSSNQNYVMETTVKVPGKTTVASLAGLPVGQANRTIQYFDGLGRPLQTVTWQGSSDGKKDVVQVFEYDALGREAKKYLPYAEQTSADGSYKPNGFTNQSNYYKQVPTGWDGNAVKTDYPFSITKFEPSPLNRVERQGFPGDVWQPSSVGTEHTARTSYGSNNSDINFGTTGFAVRLFRVSGGSLTSSSFYAANQLYLTVKKDENWQAADGKWGTVEEYKDKEGRLVLKRLFNEKLGNTEVLSTYYVYDDFGNLSFVLPPGANPDAGVPDATALEQFCYQYKYDGLKRNIAKHIPGRAGWEEMVYNKLDQKVLSRDPKLAQQGKWMFNKYDAMGHTVMTGMLSSSASRIDMQTTVDAESDGVAPDYPLWESRETGSDYTNQAYPRSYDHLLTVDYYDDYSFPSYSSTFNFVSFGPYANKSTMTKGLKTGSKIRNLSTGEMMLTVNYYEDNGRAIQVHSENHLGGLTATNQGIDRINTEYDFDGSVKNMERSHKAYGVTTTAATFYTYDHMGRKKTTSHSINGAGAVTLSEESYNEIGQLRQKALAGGLHTTNLDYNERGWLKNSNGTQFSMGLQYNDNASPQFNGNISGQSYINGGGNTFAYQYDKLGRLISGVATGMSELLTYDIMGNISSLNRDYAGPKAYNYTGNRLQSVTGLTGLYGYDVNGNAEVDGRNGVGLTYNHLNLPILATRLAGGGNPAVNLTYTYDATGEKLRKYNAITSETSDYIDGIHYVNTVISFIKTEEGQARYNGGSYIYEYNVEDHLGNVRLTFKNNSGVLDVLERTDYYAFGLRKFGLPNANVNRYLYNGKELQDELGMPGIAGDGQYDYGARLYDPVIARWNVVDPKAEQGRRWTPYNYAFNNPIYFVDPDGMWPWPNPLSRVQSMFNQAADKIRTSYAKVEQKVKSTYNKTANAVTKWTKENKTTLLNTAKNLQNTGDVMVVSGTVAAAVGAPVAGVGAAPGLALASGGGLVKTLGDGLEIVTNFVAGDTKSGAEGAAKQVVDAAIDKAVDVMLPGPTPKMASQFREAIKETKEITKNAVKSGAALNEKVKEE</sequence>
<keyword evidence="5" id="KW-1185">Reference proteome</keyword>
<dbReference type="EMBL" id="SAYW01000001">
    <property type="protein sequence ID" value="RWU09977.1"/>
    <property type="molecule type" value="Genomic_DNA"/>
</dbReference>
<gene>
    <name evidence="4" type="ORF">DPV69_01130</name>
</gene>
<feature type="compositionally biased region" description="Polar residues" evidence="1">
    <location>
        <begin position="166"/>
        <end position="182"/>
    </location>
</feature>
<accession>A0A3S3R7W8</accession>
<evidence type="ECO:0000259" key="3">
    <source>
        <dbReference type="Pfam" id="PF20041"/>
    </source>
</evidence>
<feature type="signal peptide" evidence="2">
    <location>
        <begin position="1"/>
        <end position="20"/>
    </location>
</feature>
<organism evidence="4 5">
    <name type="scientific">Pedobacter chitinilyticus</name>
    <dbReference type="NCBI Taxonomy" id="2233776"/>
    <lineage>
        <taxon>Bacteria</taxon>
        <taxon>Pseudomonadati</taxon>
        <taxon>Bacteroidota</taxon>
        <taxon>Sphingobacteriia</taxon>
        <taxon>Sphingobacteriales</taxon>
        <taxon>Sphingobacteriaceae</taxon>
        <taxon>Pedobacter</taxon>
    </lineage>
</organism>
<protein>
    <submittedName>
        <fullName evidence="4">RHS repeat-associated core domain-containing protein</fullName>
    </submittedName>
</protein>
<feature type="region of interest" description="Disordered" evidence="1">
    <location>
        <begin position="163"/>
        <end position="182"/>
    </location>
</feature>
<proteinExistence type="predicted"/>